<accession>C7N4H2</accession>
<protein>
    <submittedName>
        <fullName evidence="2">Predicted membrane protein</fullName>
    </submittedName>
</protein>
<evidence type="ECO:0000256" key="1">
    <source>
        <dbReference type="SAM" id="Phobius"/>
    </source>
</evidence>
<feature type="transmembrane region" description="Helical" evidence="1">
    <location>
        <begin position="7"/>
        <end position="25"/>
    </location>
</feature>
<dbReference type="InterPro" id="IPR017195">
    <property type="entry name" value="ABC_thiamin-permease_prd"/>
</dbReference>
<dbReference type="STRING" id="471855.Shel_07500"/>
<feature type="transmembrane region" description="Helical" evidence="1">
    <location>
        <begin position="112"/>
        <end position="136"/>
    </location>
</feature>
<reference evidence="2 3" key="1">
    <citation type="journal article" date="2009" name="Stand. Genomic Sci.">
        <title>Complete genome sequence of Slackia heliotrinireducens type strain (RHS 1).</title>
        <authorList>
            <person name="Pukall R."/>
            <person name="Lapidus A."/>
            <person name="Nolan M."/>
            <person name="Copeland A."/>
            <person name="Glavina Del Rio T."/>
            <person name="Lucas S."/>
            <person name="Chen F."/>
            <person name="Tice H."/>
            <person name="Cheng J.F."/>
            <person name="Chertkov O."/>
            <person name="Bruce D."/>
            <person name="Goodwin L."/>
            <person name="Kuske C."/>
            <person name="Brettin T."/>
            <person name="Detter J.C."/>
            <person name="Han C."/>
            <person name="Pitluck S."/>
            <person name="Pati A."/>
            <person name="Mavrommatis K."/>
            <person name="Ivanova N."/>
            <person name="Ovchinnikova G."/>
            <person name="Chen A."/>
            <person name="Palaniappan K."/>
            <person name="Schneider S."/>
            <person name="Rohde M."/>
            <person name="Chain P."/>
            <person name="D'haeseleer P."/>
            <person name="Goker M."/>
            <person name="Bristow J."/>
            <person name="Eisen J.A."/>
            <person name="Markowitz V."/>
            <person name="Kyrpides N.C."/>
            <person name="Klenk H.P."/>
            <person name="Hugenholtz P."/>
        </authorList>
    </citation>
    <scope>NUCLEOTIDE SEQUENCE [LARGE SCALE GENOMIC DNA]</scope>
    <source>
        <strain evidence="3">ATCC 29202 / DSM 20476 / NCTC 11029 / RHS 1</strain>
    </source>
</reference>
<keyword evidence="1" id="KW-0472">Membrane</keyword>
<dbReference type="eggNOG" id="COG4721">
    <property type="taxonomic scope" value="Bacteria"/>
</dbReference>
<sequence>MDWKTKEIVTVAMVGAVIGVLFTLMDFAYMPLSAVLGVVFMEITFGFYMLSPLVPMYIVRKPGAAVFGALVAALVNILLGSPYGIQLILANLLEGIAVEIGFFVVTKYKGTLANFAVSGILGALFVFARDFIVFYAMAFQSFMVPLLIVRILSAIFIGYLLTKLIVMALNKTGVTKSFACAQE</sequence>
<keyword evidence="1" id="KW-1133">Transmembrane helix</keyword>
<dbReference type="RefSeq" id="WP_012797911.1">
    <property type="nucleotide sequence ID" value="NC_013165.1"/>
</dbReference>
<dbReference type="AlphaFoldDB" id="C7N4H2"/>
<dbReference type="HOGENOM" id="CLU_089225_1_0_11"/>
<gene>
    <name evidence="2" type="ordered locus">Shel_07500</name>
</gene>
<feature type="transmembrane region" description="Helical" evidence="1">
    <location>
        <begin position="31"/>
        <end position="50"/>
    </location>
</feature>
<feature type="transmembrane region" description="Helical" evidence="1">
    <location>
        <begin position="85"/>
        <end position="105"/>
    </location>
</feature>
<feature type="transmembrane region" description="Helical" evidence="1">
    <location>
        <begin position="62"/>
        <end position="79"/>
    </location>
</feature>
<dbReference type="Proteomes" id="UP000002026">
    <property type="component" value="Chromosome"/>
</dbReference>
<evidence type="ECO:0000313" key="3">
    <source>
        <dbReference type="Proteomes" id="UP000002026"/>
    </source>
</evidence>
<dbReference type="EMBL" id="CP001684">
    <property type="protein sequence ID" value="ACV21807.1"/>
    <property type="molecule type" value="Genomic_DNA"/>
</dbReference>
<proteinExistence type="predicted"/>
<keyword evidence="1" id="KW-0812">Transmembrane</keyword>
<dbReference type="KEGG" id="shi:Shel_07500"/>
<organism evidence="2 3">
    <name type="scientific">Slackia heliotrinireducens (strain ATCC 29202 / DSM 20476 / NCTC 11029 / RHS 1)</name>
    <name type="common">Peptococcus heliotrinreducens</name>
    <dbReference type="NCBI Taxonomy" id="471855"/>
    <lineage>
        <taxon>Bacteria</taxon>
        <taxon>Bacillati</taxon>
        <taxon>Actinomycetota</taxon>
        <taxon>Coriobacteriia</taxon>
        <taxon>Eggerthellales</taxon>
        <taxon>Eggerthellaceae</taxon>
        <taxon>Slackia</taxon>
    </lineage>
</organism>
<dbReference type="Pfam" id="PF09819">
    <property type="entry name" value="ABC_cobalt"/>
    <property type="match status" value="1"/>
</dbReference>
<name>C7N4H2_SLAHD</name>
<feature type="transmembrane region" description="Helical" evidence="1">
    <location>
        <begin position="142"/>
        <end position="161"/>
    </location>
</feature>
<keyword evidence="3" id="KW-1185">Reference proteome</keyword>
<evidence type="ECO:0000313" key="2">
    <source>
        <dbReference type="EMBL" id="ACV21807.1"/>
    </source>
</evidence>